<evidence type="ECO:0000256" key="1">
    <source>
        <dbReference type="ARBA" id="ARBA00004141"/>
    </source>
</evidence>
<feature type="transmembrane region" description="Helical" evidence="8">
    <location>
        <begin position="56"/>
        <end position="74"/>
    </location>
</feature>
<feature type="transmembrane region" description="Helical" evidence="8">
    <location>
        <begin position="139"/>
        <end position="159"/>
    </location>
</feature>
<feature type="domain" description="Major facilitator superfamily (MFS) profile" evidence="9">
    <location>
        <begin position="15"/>
        <end position="415"/>
    </location>
</feature>
<evidence type="ECO:0000259" key="9">
    <source>
        <dbReference type="PROSITE" id="PS50850"/>
    </source>
</evidence>
<evidence type="ECO:0000256" key="4">
    <source>
        <dbReference type="ARBA" id="ARBA00022692"/>
    </source>
</evidence>
<accession>A0A3E2GTP8</accession>
<dbReference type="InterPro" id="IPR050360">
    <property type="entry name" value="MFS_Sugar_Transporters"/>
</dbReference>
<feature type="transmembrane region" description="Helical" evidence="8">
    <location>
        <begin position="264"/>
        <end position="286"/>
    </location>
</feature>
<dbReference type="InterPro" id="IPR020846">
    <property type="entry name" value="MFS_dom"/>
</dbReference>
<keyword evidence="11" id="KW-1185">Reference proteome</keyword>
<dbReference type="PANTHER" id="PTHR48022:SF28">
    <property type="entry name" value="MAJOR FACILITATOR SUPERFAMILY (MFS) PROFILE DOMAIN-CONTAINING PROTEIN-RELATED"/>
    <property type="match status" value="1"/>
</dbReference>
<comment type="similarity">
    <text evidence="2">Belongs to the major facilitator superfamily. Sugar transporter (TC 2.A.1.1) family.</text>
</comment>
<evidence type="ECO:0000256" key="3">
    <source>
        <dbReference type="ARBA" id="ARBA00022448"/>
    </source>
</evidence>
<reference evidence="10 11" key="1">
    <citation type="submission" date="2018-05" db="EMBL/GenBank/DDBJ databases">
        <title>Draft genome sequence of Scytalidium lignicola DSM 105466, a ubiquitous saprotrophic fungus.</title>
        <authorList>
            <person name="Buettner E."/>
            <person name="Gebauer A.M."/>
            <person name="Hofrichter M."/>
            <person name="Liers C."/>
            <person name="Kellner H."/>
        </authorList>
    </citation>
    <scope>NUCLEOTIDE SEQUENCE [LARGE SCALE GENOMIC DNA]</scope>
    <source>
        <strain evidence="10 11">DSM 105466</strain>
    </source>
</reference>
<feature type="compositionally biased region" description="Polar residues" evidence="7">
    <location>
        <begin position="471"/>
        <end position="481"/>
    </location>
</feature>
<feature type="non-terminal residue" evidence="10">
    <location>
        <position position="481"/>
    </location>
</feature>
<dbReference type="OMA" id="ASFGTWY"/>
<feature type="transmembrane region" description="Helical" evidence="8">
    <location>
        <begin position="12"/>
        <end position="36"/>
    </location>
</feature>
<evidence type="ECO:0000256" key="6">
    <source>
        <dbReference type="ARBA" id="ARBA00023136"/>
    </source>
</evidence>
<dbReference type="PRINTS" id="PR00171">
    <property type="entry name" value="SUGRTRNSPORT"/>
</dbReference>
<feature type="transmembrane region" description="Helical" evidence="8">
    <location>
        <begin position="392"/>
        <end position="411"/>
    </location>
</feature>
<feature type="transmembrane region" description="Helical" evidence="8">
    <location>
        <begin position="108"/>
        <end position="127"/>
    </location>
</feature>
<dbReference type="EMBL" id="NCSJ02000505">
    <property type="protein sequence ID" value="RFU24123.1"/>
    <property type="molecule type" value="Genomic_DNA"/>
</dbReference>
<feature type="region of interest" description="Disordered" evidence="7">
    <location>
        <begin position="457"/>
        <end position="481"/>
    </location>
</feature>
<dbReference type="SUPFAM" id="SSF103473">
    <property type="entry name" value="MFS general substrate transporter"/>
    <property type="match status" value="1"/>
</dbReference>
<dbReference type="PROSITE" id="PS50850">
    <property type="entry name" value="MFS"/>
    <property type="match status" value="1"/>
</dbReference>
<sequence length="481" mass="52847">MGYLGLHGMGMIAAITAASGMGFILFGFDNGVLGGILSAPDFIQQFNLSPSMQGTVTALFELGCAIGCIASSLSGDRFGRLAFIHVGSVGICIGAALQAASFQVAQMIVGRIVAGIGLGFITSNVTVWQAELVPRNIRGTLVCATLSFLIAGSLLAYWLDYAMNSYTGPLTWRFPLAFQAFIALVMSLILFFMPESPRWLLLHNRDVEATTILHLLKLSHNNTRTPAEIDAIVALDIIDIKRSIERESETTRFQNSIGMSRHMALLMSGFLDIWFLVASFGTWYLIEHVGRRKLFLSMAASMAVVMAIFAAMLAINTHTSGIIAAVMIFFLVSQQPSNTGRLIQRKQVYPAEILPLEWRSKGMGLAVASQWLWTFVMIEITPVGIANIGWKLYLIFAIFNACFVPLVYFFVPETAGFSLEDVDFYFMDRSTNPVKGADHMRQRLKKGEAAIGVDGKKQGVNNLKEEDMEKTSSTAQEVERT</sequence>
<dbReference type="OrthoDB" id="6133115at2759"/>
<evidence type="ECO:0000256" key="7">
    <source>
        <dbReference type="SAM" id="MobiDB-lite"/>
    </source>
</evidence>
<dbReference type="Gene3D" id="1.20.1250.20">
    <property type="entry name" value="MFS general substrate transporter like domains"/>
    <property type="match status" value="2"/>
</dbReference>
<keyword evidence="5 8" id="KW-1133">Transmembrane helix</keyword>
<dbReference type="GO" id="GO:0016020">
    <property type="term" value="C:membrane"/>
    <property type="evidence" value="ECO:0007669"/>
    <property type="project" value="UniProtKB-SubCell"/>
</dbReference>
<dbReference type="AlphaFoldDB" id="A0A3E2GTP8"/>
<dbReference type="InterPro" id="IPR036259">
    <property type="entry name" value="MFS_trans_sf"/>
</dbReference>
<organism evidence="10 11">
    <name type="scientific">Scytalidium lignicola</name>
    <name type="common">Hyphomycete</name>
    <dbReference type="NCBI Taxonomy" id="5539"/>
    <lineage>
        <taxon>Eukaryota</taxon>
        <taxon>Fungi</taxon>
        <taxon>Dikarya</taxon>
        <taxon>Ascomycota</taxon>
        <taxon>Pezizomycotina</taxon>
        <taxon>Leotiomycetes</taxon>
        <taxon>Leotiomycetes incertae sedis</taxon>
        <taxon>Scytalidium</taxon>
    </lineage>
</organism>
<dbReference type="Pfam" id="PF00083">
    <property type="entry name" value="Sugar_tr"/>
    <property type="match status" value="2"/>
</dbReference>
<keyword evidence="4 8" id="KW-0812">Transmembrane</keyword>
<evidence type="ECO:0000313" key="10">
    <source>
        <dbReference type="EMBL" id="RFU24123.1"/>
    </source>
</evidence>
<comment type="caution">
    <text evidence="10">The sequence shown here is derived from an EMBL/GenBank/DDBJ whole genome shotgun (WGS) entry which is preliminary data.</text>
</comment>
<dbReference type="InterPro" id="IPR003663">
    <property type="entry name" value="Sugar/inositol_transpt"/>
</dbReference>
<gene>
    <name evidence="10" type="ORF">B7463_g12215</name>
</gene>
<protein>
    <recommendedName>
        <fullName evidence="9">Major facilitator superfamily (MFS) profile domain-containing protein</fullName>
    </recommendedName>
</protein>
<feature type="non-terminal residue" evidence="10">
    <location>
        <position position="1"/>
    </location>
</feature>
<feature type="transmembrane region" description="Helical" evidence="8">
    <location>
        <begin position="81"/>
        <end position="102"/>
    </location>
</feature>
<evidence type="ECO:0000256" key="5">
    <source>
        <dbReference type="ARBA" id="ARBA00022989"/>
    </source>
</evidence>
<evidence type="ECO:0000256" key="8">
    <source>
        <dbReference type="SAM" id="Phobius"/>
    </source>
</evidence>
<evidence type="ECO:0000313" key="11">
    <source>
        <dbReference type="Proteomes" id="UP000258309"/>
    </source>
</evidence>
<feature type="transmembrane region" description="Helical" evidence="8">
    <location>
        <begin position="171"/>
        <end position="193"/>
    </location>
</feature>
<proteinExistence type="inferred from homology"/>
<name>A0A3E2GTP8_SCYLI</name>
<comment type="subcellular location">
    <subcellularLocation>
        <location evidence="1">Membrane</location>
        <topology evidence="1">Multi-pass membrane protein</topology>
    </subcellularLocation>
</comment>
<dbReference type="PANTHER" id="PTHR48022">
    <property type="entry name" value="PLASTIDIC GLUCOSE TRANSPORTER 4"/>
    <property type="match status" value="1"/>
</dbReference>
<dbReference type="InterPro" id="IPR005828">
    <property type="entry name" value="MFS_sugar_transport-like"/>
</dbReference>
<keyword evidence="3" id="KW-0813">Transport</keyword>
<dbReference type="GO" id="GO:0005351">
    <property type="term" value="F:carbohydrate:proton symporter activity"/>
    <property type="evidence" value="ECO:0007669"/>
    <property type="project" value="TreeGrafter"/>
</dbReference>
<keyword evidence="6 8" id="KW-0472">Membrane</keyword>
<dbReference type="Proteomes" id="UP000258309">
    <property type="component" value="Unassembled WGS sequence"/>
</dbReference>
<feature type="transmembrane region" description="Helical" evidence="8">
    <location>
        <begin position="298"/>
        <end position="331"/>
    </location>
</feature>
<evidence type="ECO:0000256" key="2">
    <source>
        <dbReference type="ARBA" id="ARBA00010992"/>
    </source>
</evidence>